<evidence type="ECO:0000256" key="3">
    <source>
        <dbReference type="ARBA" id="ARBA00022801"/>
    </source>
</evidence>
<dbReference type="PANTHER" id="PTHR11717">
    <property type="entry name" value="LOW MOLECULAR WEIGHT PROTEIN TYROSINE PHOSPHATASE"/>
    <property type="match status" value="1"/>
</dbReference>
<dbReference type="InterPro" id="IPR050438">
    <property type="entry name" value="LMW_PTPase"/>
</dbReference>
<evidence type="ECO:0000256" key="5">
    <source>
        <dbReference type="ARBA" id="ARBA00051722"/>
    </source>
</evidence>
<dbReference type="SMART" id="SM00226">
    <property type="entry name" value="LMWPc"/>
    <property type="match status" value="1"/>
</dbReference>
<comment type="catalytic activity">
    <reaction evidence="5">
        <text>O-phospho-L-tyrosyl-[protein] + H2O = L-tyrosyl-[protein] + phosphate</text>
        <dbReference type="Rhea" id="RHEA:10684"/>
        <dbReference type="Rhea" id="RHEA-COMP:10136"/>
        <dbReference type="Rhea" id="RHEA-COMP:20101"/>
        <dbReference type="ChEBI" id="CHEBI:15377"/>
        <dbReference type="ChEBI" id="CHEBI:43474"/>
        <dbReference type="ChEBI" id="CHEBI:46858"/>
        <dbReference type="ChEBI" id="CHEBI:61978"/>
        <dbReference type="EC" id="3.1.3.48"/>
    </reaction>
</comment>
<evidence type="ECO:0000256" key="1">
    <source>
        <dbReference type="ARBA" id="ARBA00011063"/>
    </source>
</evidence>
<feature type="active site" evidence="6">
    <location>
        <position position="14"/>
    </location>
</feature>
<accession>A0A9D2CFY4</accession>
<name>A0A9D2CFY4_9FIRM</name>
<evidence type="ECO:0000259" key="7">
    <source>
        <dbReference type="SMART" id="SM00226"/>
    </source>
</evidence>
<evidence type="ECO:0000256" key="6">
    <source>
        <dbReference type="PIRSR" id="PIRSR617867-1"/>
    </source>
</evidence>
<feature type="active site" description="Nucleophile" evidence="6">
    <location>
        <position position="8"/>
    </location>
</feature>
<dbReference type="Proteomes" id="UP000824135">
    <property type="component" value="Unassembled WGS sequence"/>
</dbReference>
<gene>
    <name evidence="8" type="ORF">H9728_02820</name>
</gene>
<feature type="domain" description="Phosphotyrosine protein phosphatase I" evidence="7">
    <location>
        <begin position="2"/>
        <end position="146"/>
    </location>
</feature>
<dbReference type="GO" id="GO:0004725">
    <property type="term" value="F:protein tyrosine phosphatase activity"/>
    <property type="evidence" value="ECO:0007669"/>
    <property type="project" value="UniProtKB-EC"/>
</dbReference>
<dbReference type="CDD" id="cd16343">
    <property type="entry name" value="LMWPTP"/>
    <property type="match status" value="1"/>
</dbReference>
<dbReference type="EC" id="3.1.3.48" evidence="2"/>
<dbReference type="Pfam" id="PF01451">
    <property type="entry name" value="LMWPc"/>
    <property type="match status" value="1"/>
</dbReference>
<sequence>MIKVMFICLGNICRSPMAEFIFKDLVRKEGLDKNFEISSAGTSAEEEGNPVYPLARSELERHGISCAGKRAKKYEPSDYANADYILAMEARHVRSILRISGDPAGKVHRLADFTPNPHDIADPWYTRDFPTAYKDIYQGCAAFLEYLKKTLPASSRG</sequence>
<dbReference type="SUPFAM" id="SSF52788">
    <property type="entry name" value="Phosphotyrosine protein phosphatases I"/>
    <property type="match status" value="1"/>
</dbReference>
<dbReference type="PANTHER" id="PTHR11717:SF7">
    <property type="entry name" value="LOW MOLECULAR WEIGHT PHOSPHOTYROSINE PROTEIN PHOSPHATASE"/>
    <property type="match status" value="1"/>
</dbReference>
<dbReference type="AlphaFoldDB" id="A0A9D2CFY4"/>
<evidence type="ECO:0000256" key="4">
    <source>
        <dbReference type="ARBA" id="ARBA00022912"/>
    </source>
</evidence>
<keyword evidence="4" id="KW-0904">Protein phosphatase</keyword>
<evidence type="ECO:0000256" key="2">
    <source>
        <dbReference type="ARBA" id="ARBA00013064"/>
    </source>
</evidence>
<organism evidence="8 9">
    <name type="scientific">Candidatus Borkfalkia excrementavium</name>
    <dbReference type="NCBI Taxonomy" id="2838505"/>
    <lineage>
        <taxon>Bacteria</taxon>
        <taxon>Bacillati</taxon>
        <taxon>Bacillota</taxon>
        <taxon>Clostridia</taxon>
        <taxon>Christensenellales</taxon>
        <taxon>Christensenellaceae</taxon>
        <taxon>Candidatus Borkfalkia</taxon>
    </lineage>
</organism>
<comment type="caution">
    <text evidence="8">The sequence shown here is derived from an EMBL/GenBank/DDBJ whole genome shotgun (WGS) entry which is preliminary data.</text>
</comment>
<dbReference type="InterPro" id="IPR017867">
    <property type="entry name" value="Tyr_phospatase_low_mol_wt"/>
</dbReference>
<evidence type="ECO:0000313" key="8">
    <source>
        <dbReference type="EMBL" id="HIY77955.1"/>
    </source>
</evidence>
<dbReference type="EMBL" id="DXCO01000021">
    <property type="protein sequence ID" value="HIY77955.1"/>
    <property type="molecule type" value="Genomic_DNA"/>
</dbReference>
<dbReference type="InterPro" id="IPR023485">
    <property type="entry name" value="Ptyr_pPase"/>
</dbReference>
<reference evidence="8" key="2">
    <citation type="submission" date="2021-04" db="EMBL/GenBank/DDBJ databases">
        <authorList>
            <person name="Gilroy R."/>
        </authorList>
    </citation>
    <scope>NUCLEOTIDE SEQUENCE</scope>
    <source>
        <strain evidence="8">CHK199-9574</strain>
    </source>
</reference>
<comment type="similarity">
    <text evidence="1">Belongs to the low molecular weight phosphotyrosine protein phosphatase family.</text>
</comment>
<evidence type="ECO:0000313" key="9">
    <source>
        <dbReference type="Proteomes" id="UP000824135"/>
    </source>
</evidence>
<protein>
    <recommendedName>
        <fullName evidence="2">protein-tyrosine-phosphatase</fullName>
        <ecNumber evidence="2">3.1.3.48</ecNumber>
    </recommendedName>
</protein>
<reference evidence="8" key="1">
    <citation type="journal article" date="2021" name="PeerJ">
        <title>Extensive microbial diversity within the chicken gut microbiome revealed by metagenomics and culture.</title>
        <authorList>
            <person name="Gilroy R."/>
            <person name="Ravi A."/>
            <person name="Getino M."/>
            <person name="Pursley I."/>
            <person name="Horton D.L."/>
            <person name="Alikhan N.F."/>
            <person name="Baker D."/>
            <person name="Gharbi K."/>
            <person name="Hall N."/>
            <person name="Watson M."/>
            <person name="Adriaenssens E.M."/>
            <person name="Foster-Nyarko E."/>
            <person name="Jarju S."/>
            <person name="Secka A."/>
            <person name="Antonio M."/>
            <person name="Oren A."/>
            <person name="Chaudhuri R.R."/>
            <person name="La Ragione R."/>
            <person name="Hildebrand F."/>
            <person name="Pallen M.J."/>
        </authorList>
    </citation>
    <scope>NUCLEOTIDE SEQUENCE</scope>
    <source>
        <strain evidence="8">CHK199-9574</strain>
    </source>
</reference>
<dbReference type="InterPro" id="IPR036196">
    <property type="entry name" value="Ptyr_pPase_sf"/>
</dbReference>
<dbReference type="PRINTS" id="PR00719">
    <property type="entry name" value="LMWPTPASE"/>
</dbReference>
<keyword evidence="3" id="KW-0378">Hydrolase</keyword>
<feature type="active site" description="Proton donor" evidence="6">
    <location>
        <position position="122"/>
    </location>
</feature>
<dbReference type="Gene3D" id="3.40.50.2300">
    <property type="match status" value="1"/>
</dbReference>
<proteinExistence type="inferred from homology"/>